<reference evidence="3" key="1">
    <citation type="submission" date="2021-04" db="EMBL/GenBank/DDBJ databases">
        <title>A novel Synergistetes isolate from a pyrite-forming mixed culture.</title>
        <authorList>
            <person name="Bunk B."/>
            <person name="Sproer C."/>
            <person name="Spring S."/>
            <person name="Pester M."/>
        </authorList>
    </citation>
    <scope>NUCLEOTIDE SEQUENCE [LARGE SCALE GENOMIC DNA]</scope>
    <source>
        <strain evidence="3">J.5.4.2-T.3.5.2</strain>
    </source>
</reference>
<protein>
    <submittedName>
        <fullName evidence="2">DUF4276 family protein</fullName>
    </submittedName>
</protein>
<evidence type="ECO:0000313" key="3">
    <source>
        <dbReference type="Proteomes" id="UP000671879"/>
    </source>
</evidence>
<keyword evidence="3" id="KW-1185">Reference proteome</keyword>
<dbReference type="EMBL" id="CP072943">
    <property type="protein sequence ID" value="QTX33837.1"/>
    <property type="molecule type" value="Genomic_DNA"/>
</dbReference>
<proteinExistence type="predicted"/>
<dbReference type="AlphaFoldDB" id="A0A9Q7F1E7"/>
<gene>
    <name evidence="2" type="ORF">KAR29_13040</name>
</gene>
<accession>A0A9Q7F1E7</accession>
<evidence type="ECO:0000313" key="2">
    <source>
        <dbReference type="EMBL" id="QTX33837.1"/>
    </source>
</evidence>
<dbReference type="Proteomes" id="UP000671879">
    <property type="component" value="Chromosome"/>
</dbReference>
<name>A0A9Q7F1E7_9BACT</name>
<sequence>MKAIVSFLEEPSAKEMLQGLLPRFLPCGVAVRYVTFQGKQDLEKNLEKRLKGWREPDSAFVVMRDQDSGDCRVIKEGLAKLCRQAGKEHALVRIACRELESFYLGDLAAVEKGLDVGGIGRQQQKRKFRSPDQLGSPSGELEKLTKNRYQKIAGSRAIGPHLSLEGNCSRSFNVLVSGIRAIVSQE</sequence>
<feature type="region of interest" description="Disordered" evidence="1">
    <location>
        <begin position="121"/>
        <end position="140"/>
    </location>
</feature>
<evidence type="ECO:0000256" key="1">
    <source>
        <dbReference type="SAM" id="MobiDB-lite"/>
    </source>
</evidence>
<organism evidence="2 3">
    <name type="scientific">Aminithiophilus ramosus</name>
    <dbReference type="NCBI Taxonomy" id="3029084"/>
    <lineage>
        <taxon>Bacteria</taxon>
        <taxon>Thermotogati</taxon>
        <taxon>Synergistota</taxon>
        <taxon>Synergistia</taxon>
        <taxon>Synergistales</taxon>
        <taxon>Aminithiophilaceae</taxon>
        <taxon>Aminithiophilus</taxon>
    </lineage>
</organism>
<dbReference type="KEGG" id="aram:KAR29_13040"/>
<dbReference type="InterPro" id="IPR025455">
    <property type="entry name" value="DUF4276"/>
</dbReference>
<dbReference type="Pfam" id="PF14103">
    <property type="entry name" value="DUF4276"/>
    <property type="match status" value="1"/>
</dbReference>